<dbReference type="Pfam" id="PF01562">
    <property type="entry name" value="Pep_M12B_propep"/>
    <property type="match status" value="1"/>
</dbReference>
<dbReference type="InterPro" id="IPR001762">
    <property type="entry name" value="Disintegrin_dom"/>
</dbReference>
<dbReference type="PROSITE" id="PS50214">
    <property type="entry name" value="DISINTEGRIN_2"/>
    <property type="match status" value="1"/>
</dbReference>
<dbReference type="SMART" id="SM00050">
    <property type="entry name" value="DISIN"/>
    <property type="match status" value="1"/>
</dbReference>
<feature type="chain" id="PRO_5016290169" description="Disintegrin and metalloproteinase domain-containing protein B" evidence="7">
    <location>
        <begin position="24"/>
        <end position="940"/>
    </location>
</feature>
<feature type="compositionally biased region" description="Polar residues" evidence="5">
    <location>
        <begin position="869"/>
        <end position="885"/>
    </location>
</feature>
<reference evidence="10 11" key="1">
    <citation type="journal article" date="2018" name="Mol. Biol. Evol.">
        <title>Broad Genomic Sampling Reveals a Smut Pathogenic Ancestry of the Fungal Clade Ustilaginomycotina.</title>
        <authorList>
            <person name="Kijpornyongpan T."/>
            <person name="Mondo S.J."/>
            <person name="Barry K."/>
            <person name="Sandor L."/>
            <person name="Lee J."/>
            <person name="Lipzen A."/>
            <person name="Pangilinan J."/>
            <person name="LaButti K."/>
            <person name="Hainaut M."/>
            <person name="Henrissat B."/>
            <person name="Grigoriev I.V."/>
            <person name="Spatafora J.W."/>
            <person name="Aime M.C."/>
        </authorList>
    </citation>
    <scope>NUCLEOTIDE SEQUENCE [LARGE SCALE GENOMIC DNA]</scope>
    <source>
        <strain evidence="10 11">MCA 4198</strain>
    </source>
</reference>
<dbReference type="GO" id="GO:0004222">
    <property type="term" value="F:metalloendopeptidase activity"/>
    <property type="evidence" value="ECO:0007669"/>
    <property type="project" value="InterPro"/>
</dbReference>
<keyword evidence="1" id="KW-1015">Disulfide bond</keyword>
<evidence type="ECO:0000313" key="11">
    <source>
        <dbReference type="Proteomes" id="UP000245768"/>
    </source>
</evidence>
<dbReference type="STRING" id="215250.A0A316YWV4"/>
<feature type="region of interest" description="Disordered" evidence="5">
    <location>
        <begin position="836"/>
        <end position="940"/>
    </location>
</feature>
<keyword evidence="6" id="KW-1133">Transmembrane helix</keyword>
<dbReference type="PANTHER" id="PTHR11905:SF159">
    <property type="entry name" value="ADAM METALLOPROTEASE"/>
    <property type="match status" value="1"/>
</dbReference>
<dbReference type="InterPro" id="IPR001590">
    <property type="entry name" value="Peptidase_M12B"/>
</dbReference>
<dbReference type="GeneID" id="37042523"/>
<dbReference type="AlphaFoldDB" id="A0A316YWV4"/>
<dbReference type="Pfam" id="PF13688">
    <property type="entry name" value="Reprolysin_5"/>
    <property type="match status" value="1"/>
</dbReference>
<dbReference type="Gene3D" id="3.40.390.10">
    <property type="entry name" value="Collagenase (Catalytic Domain)"/>
    <property type="match status" value="1"/>
</dbReference>
<dbReference type="PANTHER" id="PTHR11905">
    <property type="entry name" value="ADAM A DISINTEGRIN AND METALLOPROTEASE DOMAIN"/>
    <property type="match status" value="1"/>
</dbReference>
<evidence type="ECO:0000259" key="8">
    <source>
        <dbReference type="PROSITE" id="PS50214"/>
    </source>
</evidence>
<accession>A0A316YWV4</accession>
<dbReference type="Proteomes" id="UP000245768">
    <property type="component" value="Unassembled WGS sequence"/>
</dbReference>
<protein>
    <recommendedName>
        <fullName evidence="3">Disintegrin and metalloproteinase domain-containing protein B</fullName>
    </recommendedName>
</protein>
<dbReference type="InterPro" id="IPR024079">
    <property type="entry name" value="MetalloPept_cat_dom_sf"/>
</dbReference>
<feature type="binding site" evidence="4">
    <location>
        <position position="534"/>
    </location>
    <ligand>
        <name>Zn(2+)</name>
        <dbReference type="ChEBI" id="CHEBI:29105"/>
        <note>catalytic</note>
    </ligand>
</feature>
<feature type="compositionally biased region" description="Gly residues" evidence="5">
    <location>
        <begin position="852"/>
        <end position="865"/>
    </location>
</feature>
<evidence type="ECO:0000313" key="10">
    <source>
        <dbReference type="EMBL" id="PWN93729.1"/>
    </source>
</evidence>
<feature type="binding site" evidence="4">
    <location>
        <position position="524"/>
    </location>
    <ligand>
        <name>Zn(2+)</name>
        <dbReference type="ChEBI" id="CHEBI:29105"/>
        <note>catalytic</note>
    </ligand>
</feature>
<keyword evidence="4" id="KW-0862">Zinc</keyword>
<comment type="caution">
    <text evidence="4">Lacks conserved residue(s) required for the propagation of feature annotation.</text>
</comment>
<dbReference type="GO" id="GO:0006508">
    <property type="term" value="P:proteolysis"/>
    <property type="evidence" value="ECO:0007669"/>
    <property type="project" value="InterPro"/>
</dbReference>
<keyword evidence="11" id="KW-1185">Reference proteome</keyword>
<feature type="transmembrane region" description="Helical" evidence="6">
    <location>
        <begin position="803"/>
        <end position="827"/>
    </location>
</feature>
<keyword evidence="7" id="KW-0732">Signal</keyword>
<feature type="active site" evidence="4">
    <location>
        <position position="525"/>
    </location>
</feature>
<dbReference type="OrthoDB" id="5951731at2759"/>
<feature type="domain" description="Peptidase M12B" evidence="9">
    <location>
        <begin position="375"/>
        <end position="607"/>
    </location>
</feature>
<name>A0A316YWV4_9BASI</name>
<comment type="function">
    <text evidence="2">Probable zinc protease.</text>
</comment>
<dbReference type="SUPFAM" id="SSF55486">
    <property type="entry name" value="Metalloproteases ('zincins'), catalytic domain"/>
    <property type="match status" value="1"/>
</dbReference>
<dbReference type="InterPro" id="IPR002870">
    <property type="entry name" value="Peptidase_M12B_N"/>
</dbReference>
<organism evidence="10 11">
    <name type="scientific">Acaromyces ingoldii</name>
    <dbReference type="NCBI Taxonomy" id="215250"/>
    <lineage>
        <taxon>Eukaryota</taxon>
        <taxon>Fungi</taxon>
        <taxon>Dikarya</taxon>
        <taxon>Basidiomycota</taxon>
        <taxon>Ustilaginomycotina</taxon>
        <taxon>Exobasidiomycetes</taxon>
        <taxon>Exobasidiales</taxon>
        <taxon>Cryptobasidiaceae</taxon>
        <taxon>Acaromyces</taxon>
    </lineage>
</organism>
<keyword evidence="6" id="KW-0812">Transmembrane</keyword>
<evidence type="ECO:0000256" key="2">
    <source>
        <dbReference type="ARBA" id="ARBA00056552"/>
    </source>
</evidence>
<dbReference type="Pfam" id="PF00200">
    <property type="entry name" value="Disintegrin"/>
    <property type="match status" value="1"/>
</dbReference>
<feature type="region of interest" description="Disordered" evidence="5">
    <location>
        <begin position="51"/>
        <end position="74"/>
    </location>
</feature>
<dbReference type="Gene3D" id="3.40.1620.60">
    <property type="match status" value="1"/>
</dbReference>
<evidence type="ECO:0000256" key="4">
    <source>
        <dbReference type="PROSITE-ProRule" id="PRU00276"/>
    </source>
</evidence>
<proteinExistence type="predicted"/>
<evidence type="ECO:0000259" key="9">
    <source>
        <dbReference type="PROSITE" id="PS50215"/>
    </source>
</evidence>
<dbReference type="RefSeq" id="XP_025380927.1">
    <property type="nucleotide sequence ID" value="XM_025520607.1"/>
</dbReference>
<dbReference type="InParanoid" id="A0A316YWV4"/>
<gene>
    <name evidence="10" type="ORF">FA10DRAFT_264338</name>
</gene>
<feature type="binding site" evidence="4">
    <location>
        <position position="528"/>
    </location>
    <ligand>
        <name>Zn(2+)</name>
        <dbReference type="ChEBI" id="CHEBI:29105"/>
        <note>catalytic</note>
    </ligand>
</feature>
<evidence type="ECO:0000256" key="1">
    <source>
        <dbReference type="ARBA" id="ARBA00023157"/>
    </source>
</evidence>
<feature type="domain" description="Disintegrin" evidence="8">
    <location>
        <begin position="617"/>
        <end position="703"/>
    </location>
</feature>
<keyword evidence="4" id="KW-0479">Metal-binding</keyword>
<dbReference type="GO" id="GO:0046872">
    <property type="term" value="F:metal ion binding"/>
    <property type="evidence" value="ECO:0007669"/>
    <property type="project" value="UniProtKB-KW"/>
</dbReference>
<dbReference type="Gene3D" id="4.10.70.10">
    <property type="entry name" value="Disintegrin domain"/>
    <property type="match status" value="1"/>
</dbReference>
<evidence type="ECO:0000256" key="6">
    <source>
        <dbReference type="SAM" id="Phobius"/>
    </source>
</evidence>
<evidence type="ECO:0000256" key="7">
    <source>
        <dbReference type="SAM" id="SignalP"/>
    </source>
</evidence>
<dbReference type="PROSITE" id="PS50215">
    <property type="entry name" value="ADAM_MEPRO"/>
    <property type="match status" value="1"/>
</dbReference>
<sequence>MIFRSSWLALAIVSALLLVCSHASSPRPLPLKRFEHASEIGLEVVRRVSPDGSAPQRIARREQPSFGGRRSPSVEHTDSIRLSLRAFSQTFHLHLEPYHDLLHPDGAQVRYYERDARGVEVLARTEQLMPHDIRAYHGVVVHPAYTARRLAEDSIGIKRSGSVHDQEGVMGRAAIMLYDDGSGNGTALFEGTFVWGNNEHTIQTPINYHTSRQPHDVSISPRSIAKGGMIVHRQSDVMSQFEARDLVPVGESMGCSSDRNDYNANNHLIFSDDNNDEFSMNPMDFFAPSNPRHQARSMVMAGVSDLFSGNKRSASTPLETSMDAPALRRRLLFSYEDAALHLWKRQSGNDQLGGSNNDSYTDSIGQTSGCPSQARAIYIGVASDCTYTARFSDQGQARNATLTNMATVSQIYRSTFNISVGVVELEVRDASCPSTAQADARWNVGCSGSSLDQRLSDFSQWRGSREANGTALWHLLTACSTGSEVGVAWLGTLCKTDASGSGDSIISSTGVTAVTSREAQVMAHEIGHNFGAIHDCMSGCSISGTTAQQSGGGAICCPRSSSSCNAGGQYIMNPFSQQDTNDFSPCSVGNICSLIGRGLDTSCVVDPSKTRRETLSAQQCGNGIVEAGEECDAGQNGSNCCTTDCKLTANSKCDPESSACCTSSCQFADSSVTCRAAVDDRCDTAEMCSGTSADCPADERKSDGSSCGSGLQCASGHCTSRDQQCQQQSQAAYSFTRACSVTADNSCSVSCQDPSNANSCIVLQQNFIDGTECGYGGHCQGGQCQSGGWQSTFSSWYRNNLQIAVPVTIVIAVIVLLILWGLIRCIILPCFGKASRPKAAGVIPGKRASARRGGGSRGGSVGGAGPFLQPSTDEAWQPVQSQRSSAGAPPPPPQHPSMRDYNAGRQQPPSSWVDPAAYNGSMPSSGGPSYDHYGNGGYRY</sequence>
<dbReference type="InterPro" id="IPR036436">
    <property type="entry name" value="Disintegrin_dom_sf"/>
</dbReference>
<evidence type="ECO:0000256" key="3">
    <source>
        <dbReference type="ARBA" id="ARBA00074021"/>
    </source>
</evidence>
<dbReference type="SUPFAM" id="SSF57552">
    <property type="entry name" value="Blood coagulation inhibitor (disintegrin)"/>
    <property type="match status" value="1"/>
</dbReference>
<dbReference type="FunFam" id="4.10.70.10:FF:000003">
    <property type="entry name" value="Disintegrin and metalloproteinase domain-containing protein 17"/>
    <property type="match status" value="1"/>
</dbReference>
<feature type="signal peptide" evidence="7">
    <location>
        <begin position="1"/>
        <end position="23"/>
    </location>
</feature>
<dbReference type="EMBL" id="KZ819634">
    <property type="protein sequence ID" value="PWN93729.1"/>
    <property type="molecule type" value="Genomic_DNA"/>
</dbReference>
<evidence type="ECO:0000256" key="5">
    <source>
        <dbReference type="SAM" id="MobiDB-lite"/>
    </source>
</evidence>
<keyword evidence="6" id="KW-0472">Membrane</keyword>